<evidence type="ECO:0000313" key="1">
    <source>
        <dbReference type="EMBL" id="MCL1631505.1"/>
    </source>
</evidence>
<organism evidence="1 2">
    <name type="scientific">Sporolactobacillus mangiferae</name>
    <dbReference type="NCBI Taxonomy" id="2940498"/>
    <lineage>
        <taxon>Bacteria</taxon>
        <taxon>Bacillati</taxon>
        <taxon>Bacillota</taxon>
        <taxon>Bacilli</taxon>
        <taxon>Bacillales</taxon>
        <taxon>Sporolactobacillaceae</taxon>
        <taxon>Sporolactobacillus</taxon>
    </lineage>
</organism>
<sequence>MNIDDTIFQKYLNEAPLKDYVNAWIFHQIEEKQYLFDVPDKRLIPVVQVLYNCVEKAVLHFTPCKQKLWRALFSDYNLRLQDYTIHRVVGCPAPYEAMVRQNTKRQEVIVFDLIRLSRYGIDRAQKIIQAMMTHECAHILLHQDYVPSAAETYKEKLLYMRFDEGLAHFLATNKKLSQAELACNKEKAKQLFQQALHEREPKKQDILLRRACSGPYWKKFACITGMFEWADLYAASGINGMLSAYQRGWQLFGSQ</sequence>
<dbReference type="Proteomes" id="UP001203004">
    <property type="component" value="Unassembled WGS sequence"/>
</dbReference>
<gene>
    <name evidence="1" type="ORF">M3N64_06020</name>
</gene>
<dbReference type="RefSeq" id="WP_249099612.1">
    <property type="nucleotide sequence ID" value="NZ_JAMAST010000004.1"/>
</dbReference>
<name>A0ABT0M9F3_9BACL</name>
<proteinExistence type="predicted"/>
<evidence type="ECO:0008006" key="3">
    <source>
        <dbReference type="Google" id="ProtNLM"/>
    </source>
</evidence>
<keyword evidence="2" id="KW-1185">Reference proteome</keyword>
<evidence type="ECO:0000313" key="2">
    <source>
        <dbReference type="Proteomes" id="UP001203004"/>
    </source>
</evidence>
<dbReference type="EMBL" id="JAMAST010000004">
    <property type="protein sequence ID" value="MCL1631505.1"/>
    <property type="molecule type" value="Genomic_DNA"/>
</dbReference>
<comment type="caution">
    <text evidence="1">The sequence shown here is derived from an EMBL/GenBank/DDBJ whole genome shotgun (WGS) entry which is preliminary data.</text>
</comment>
<accession>A0ABT0M9F3</accession>
<protein>
    <recommendedName>
        <fullName evidence="3">DUF2268 domain-containing protein</fullName>
    </recommendedName>
</protein>
<reference evidence="1 2" key="1">
    <citation type="submission" date="2022-05" db="EMBL/GenBank/DDBJ databases">
        <title>Sporolactobacillus sp nov CPB3-1, isolated from tree bark (Mangifera indica L.).</title>
        <authorList>
            <person name="Phuengjayaem S."/>
            <person name="Tanasupawat S."/>
        </authorList>
    </citation>
    <scope>NUCLEOTIDE SEQUENCE [LARGE SCALE GENOMIC DNA]</scope>
    <source>
        <strain evidence="1 2">CPB3-1</strain>
    </source>
</reference>